<evidence type="ECO:0000313" key="8">
    <source>
        <dbReference type="EMBL" id="GGF42480.1"/>
    </source>
</evidence>
<dbReference type="PANTHER" id="PTHR43117:SF4">
    <property type="entry name" value="OSMOPROTECTANT IMPORT ATP-BINDING PROTEIN OSMV"/>
    <property type="match status" value="1"/>
</dbReference>
<dbReference type="Proteomes" id="UP000646365">
    <property type="component" value="Unassembled WGS sequence"/>
</dbReference>
<dbReference type="SUPFAM" id="SSF52540">
    <property type="entry name" value="P-loop containing nucleoside triphosphate hydrolases"/>
    <property type="match status" value="1"/>
</dbReference>
<keyword evidence="3" id="KW-0547">Nucleotide-binding</keyword>
<evidence type="ECO:0000256" key="5">
    <source>
        <dbReference type="PROSITE-ProRule" id="PRU00703"/>
    </source>
</evidence>
<dbReference type="Pfam" id="PF00571">
    <property type="entry name" value="CBS"/>
    <property type="match status" value="1"/>
</dbReference>
<evidence type="ECO:0000313" key="9">
    <source>
        <dbReference type="Proteomes" id="UP000646365"/>
    </source>
</evidence>
<feature type="domain" description="CBS" evidence="7">
    <location>
        <begin position="256"/>
        <end position="317"/>
    </location>
</feature>
<reference evidence="8" key="2">
    <citation type="submission" date="2020-09" db="EMBL/GenBank/DDBJ databases">
        <authorList>
            <person name="Sun Q."/>
            <person name="Zhou Y."/>
        </authorList>
    </citation>
    <scope>NUCLEOTIDE SEQUENCE</scope>
    <source>
        <strain evidence="8">CGMCC 1.15725</strain>
    </source>
</reference>
<comment type="similarity">
    <text evidence="1">Belongs to the ABC transporter superfamily.</text>
</comment>
<dbReference type="GO" id="GO:0005524">
    <property type="term" value="F:ATP binding"/>
    <property type="evidence" value="ECO:0007669"/>
    <property type="project" value="UniProtKB-KW"/>
</dbReference>
<dbReference type="PANTHER" id="PTHR43117">
    <property type="entry name" value="OSMOPROTECTANT IMPORT ATP-BINDING PROTEIN OSMV"/>
    <property type="match status" value="1"/>
</dbReference>
<evidence type="ECO:0000256" key="3">
    <source>
        <dbReference type="ARBA" id="ARBA00022741"/>
    </source>
</evidence>
<dbReference type="Gene3D" id="3.40.50.300">
    <property type="entry name" value="P-loop containing nucleotide triphosphate hydrolases"/>
    <property type="match status" value="1"/>
</dbReference>
<gene>
    <name evidence="8" type="ORF">GCM10011611_56150</name>
</gene>
<organism evidence="8 9">
    <name type="scientific">Aliidongia dinghuensis</name>
    <dbReference type="NCBI Taxonomy" id="1867774"/>
    <lineage>
        <taxon>Bacteria</taxon>
        <taxon>Pseudomonadati</taxon>
        <taxon>Pseudomonadota</taxon>
        <taxon>Alphaproteobacteria</taxon>
        <taxon>Rhodospirillales</taxon>
        <taxon>Dongiaceae</taxon>
        <taxon>Aliidongia</taxon>
    </lineage>
</organism>
<dbReference type="SMART" id="SM00382">
    <property type="entry name" value="AAA"/>
    <property type="match status" value="1"/>
</dbReference>
<keyword evidence="2" id="KW-0813">Transport</keyword>
<keyword evidence="9" id="KW-1185">Reference proteome</keyword>
<evidence type="ECO:0000259" key="7">
    <source>
        <dbReference type="PROSITE" id="PS51371"/>
    </source>
</evidence>
<dbReference type="PROSITE" id="PS51371">
    <property type="entry name" value="CBS"/>
    <property type="match status" value="1"/>
</dbReference>
<dbReference type="InterPro" id="IPR046342">
    <property type="entry name" value="CBS_dom_sf"/>
</dbReference>
<protein>
    <submittedName>
        <fullName evidence="8">ABC transporter ATP-binding protein</fullName>
    </submittedName>
</protein>
<keyword evidence="4 8" id="KW-0067">ATP-binding</keyword>
<proteinExistence type="inferred from homology"/>
<dbReference type="PROSITE" id="PS50893">
    <property type="entry name" value="ABC_TRANSPORTER_2"/>
    <property type="match status" value="1"/>
</dbReference>
<accession>A0A8J2YZZ0</accession>
<dbReference type="SUPFAM" id="SSF54631">
    <property type="entry name" value="CBS-domain pair"/>
    <property type="match status" value="1"/>
</dbReference>
<feature type="domain" description="ABC transporter" evidence="6">
    <location>
        <begin position="2"/>
        <end position="238"/>
    </location>
</feature>
<evidence type="ECO:0000259" key="6">
    <source>
        <dbReference type="PROSITE" id="PS50893"/>
    </source>
</evidence>
<dbReference type="InterPro" id="IPR003439">
    <property type="entry name" value="ABC_transporter-like_ATP-bd"/>
</dbReference>
<evidence type="ECO:0000256" key="2">
    <source>
        <dbReference type="ARBA" id="ARBA00022448"/>
    </source>
</evidence>
<reference evidence="8" key="1">
    <citation type="journal article" date="2014" name="Int. J. Syst. Evol. Microbiol.">
        <title>Complete genome sequence of Corynebacterium casei LMG S-19264T (=DSM 44701T), isolated from a smear-ripened cheese.</title>
        <authorList>
            <consortium name="US DOE Joint Genome Institute (JGI-PGF)"/>
            <person name="Walter F."/>
            <person name="Albersmeier A."/>
            <person name="Kalinowski J."/>
            <person name="Ruckert C."/>
        </authorList>
    </citation>
    <scope>NUCLEOTIDE SEQUENCE</scope>
    <source>
        <strain evidence="8">CGMCC 1.15725</strain>
    </source>
</reference>
<dbReference type="InterPro" id="IPR017871">
    <property type="entry name" value="ABC_transporter-like_CS"/>
</dbReference>
<dbReference type="RefSeq" id="WP_189051501.1">
    <property type="nucleotide sequence ID" value="NZ_BMJQ01000019.1"/>
</dbReference>
<evidence type="ECO:0000256" key="4">
    <source>
        <dbReference type="ARBA" id="ARBA00022840"/>
    </source>
</evidence>
<dbReference type="InterPro" id="IPR000644">
    <property type="entry name" value="CBS_dom"/>
</dbReference>
<dbReference type="EMBL" id="BMJQ01000019">
    <property type="protein sequence ID" value="GGF42480.1"/>
    <property type="molecule type" value="Genomic_DNA"/>
</dbReference>
<dbReference type="AlphaFoldDB" id="A0A8J2YZZ0"/>
<name>A0A8J2YZZ0_9PROT</name>
<dbReference type="GO" id="GO:0015697">
    <property type="term" value="P:quaternary ammonium group transport"/>
    <property type="evidence" value="ECO:0007669"/>
    <property type="project" value="UniProtKB-ARBA"/>
</dbReference>
<comment type="caution">
    <text evidence="8">The sequence shown here is derived from an EMBL/GenBank/DDBJ whole genome shotgun (WGS) entry which is preliminary data.</text>
</comment>
<dbReference type="InterPro" id="IPR027417">
    <property type="entry name" value="P-loop_NTPase"/>
</dbReference>
<sequence length="327" mass="35389">MIRLEHITKRFGPVAPPSVDDLCLDMPEGTTTALIGPSGCGKTTTMRMINRMIEPTSGRIVVAGEDVTRIDPVELRRRIGYVIQQIGLFPHMTIAANIATVPRLLGWAEARIADRADELLQLVGLEPAKFRARYPRELSGGQRQRVGVARALAADPPVMLMDEPFGAIDPIARGRLQDEFKEILKRVRKTVVIVTHDLDEAIKMGDFIALLRDGRLVQHDTPDAILARPANEFVEAFIGPDRALRRLGLLTLGDVMAPATAGEEGPRAPSTTSLRDALSLLLAEGTASLVVTSTEGRPVGRASRDDILNAHAGALDAVRRAGAEQTA</sequence>
<dbReference type="CDD" id="cd03295">
    <property type="entry name" value="ABC_OpuCA_Osmoprotection"/>
    <property type="match status" value="1"/>
</dbReference>
<keyword evidence="5" id="KW-0129">CBS domain</keyword>
<dbReference type="FunFam" id="3.40.50.300:FF:000425">
    <property type="entry name" value="Probable ABC transporter, ATP-binding subunit"/>
    <property type="match status" value="1"/>
</dbReference>
<dbReference type="InterPro" id="IPR003593">
    <property type="entry name" value="AAA+_ATPase"/>
</dbReference>
<dbReference type="PROSITE" id="PS00211">
    <property type="entry name" value="ABC_TRANSPORTER_1"/>
    <property type="match status" value="1"/>
</dbReference>
<dbReference type="Pfam" id="PF00005">
    <property type="entry name" value="ABC_tran"/>
    <property type="match status" value="1"/>
</dbReference>
<dbReference type="GO" id="GO:0016887">
    <property type="term" value="F:ATP hydrolysis activity"/>
    <property type="evidence" value="ECO:0007669"/>
    <property type="project" value="InterPro"/>
</dbReference>
<evidence type="ECO:0000256" key="1">
    <source>
        <dbReference type="ARBA" id="ARBA00005417"/>
    </source>
</evidence>